<dbReference type="SUPFAM" id="SSF58113">
    <property type="entry name" value="Apolipoprotein A-I"/>
    <property type="match status" value="1"/>
</dbReference>
<protein>
    <submittedName>
        <fullName evidence="2">Uncharacterized protein</fullName>
    </submittedName>
</protein>
<reference evidence="2" key="1">
    <citation type="submission" date="2021-02" db="EMBL/GenBank/DDBJ databases">
        <authorList>
            <person name="Nowell W R."/>
        </authorList>
    </citation>
    <scope>NUCLEOTIDE SEQUENCE</scope>
</reference>
<dbReference type="Proteomes" id="UP000663870">
    <property type="component" value="Unassembled WGS sequence"/>
</dbReference>
<accession>A0A814T9V1</accession>
<keyword evidence="3" id="KW-1185">Reference proteome</keyword>
<proteinExistence type="predicted"/>
<sequence length="181" mass="21171">MSIQQDDASMTTRTIQIVRNNCRKLKTLVLKLKPSDHRQHSSSMNSDQLDSFVDEMIADLQNSLLSQTNDLRERIKQARPDPNDPLYEKKMIIYKELLTLMVPIMQKLQSIIAQILDELHGLIGQLWDDISKNNGQQVERLLGEHQRRIEEHMNGEFLKDINELEKKLETLRSMTKDNTEF</sequence>
<dbReference type="Proteomes" id="UP000663854">
    <property type="component" value="Unassembled WGS sequence"/>
</dbReference>
<dbReference type="EMBL" id="CAJNOL010000664">
    <property type="protein sequence ID" value="CAF1157943.1"/>
    <property type="molecule type" value="Genomic_DNA"/>
</dbReference>
<organism evidence="2 3">
    <name type="scientific">Rotaria sordida</name>
    <dbReference type="NCBI Taxonomy" id="392033"/>
    <lineage>
        <taxon>Eukaryota</taxon>
        <taxon>Metazoa</taxon>
        <taxon>Spiralia</taxon>
        <taxon>Gnathifera</taxon>
        <taxon>Rotifera</taxon>
        <taxon>Eurotatoria</taxon>
        <taxon>Bdelloidea</taxon>
        <taxon>Philodinida</taxon>
        <taxon>Philodinidae</taxon>
        <taxon>Rotaria</taxon>
    </lineage>
</organism>
<name>A0A814T9V1_9BILA</name>
<evidence type="ECO:0000313" key="2">
    <source>
        <dbReference type="EMBL" id="CAF1157943.1"/>
    </source>
</evidence>
<evidence type="ECO:0000313" key="3">
    <source>
        <dbReference type="Proteomes" id="UP000663870"/>
    </source>
</evidence>
<gene>
    <name evidence="2" type="ORF">JXQ802_LOCUS22096</name>
    <name evidence="1" type="ORF">PYM288_LOCUS14177</name>
</gene>
<dbReference type="AlphaFoldDB" id="A0A814T9V1"/>
<evidence type="ECO:0000313" key="1">
    <source>
        <dbReference type="EMBL" id="CAF0992168.1"/>
    </source>
</evidence>
<comment type="caution">
    <text evidence="2">The sequence shown here is derived from an EMBL/GenBank/DDBJ whole genome shotgun (WGS) entry which is preliminary data.</text>
</comment>
<dbReference type="EMBL" id="CAJNOH010000303">
    <property type="protein sequence ID" value="CAF0992168.1"/>
    <property type="molecule type" value="Genomic_DNA"/>
</dbReference>